<dbReference type="EMBL" id="FOVM01000002">
    <property type="protein sequence ID" value="SFN53837.1"/>
    <property type="molecule type" value="Genomic_DNA"/>
</dbReference>
<proteinExistence type="predicted"/>
<dbReference type="STRING" id="995034.SAMN05216219_1081"/>
<evidence type="ECO:0000259" key="3">
    <source>
        <dbReference type="Pfam" id="PF19040"/>
    </source>
</evidence>
<evidence type="ECO:0000313" key="5">
    <source>
        <dbReference type="Proteomes" id="UP000198867"/>
    </source>
</evidence>
<dbReference type="GO" id="GO:0016020">
    <property type="term" value="C:membrane"/>
    <property type="evidence" value="ECO:0007669"/>
    <property type="project" value="TreeGrafter"/>
</dbReference>
<keyword evidence="1" id="KW-0812">Transmembrane</keyword>
<keyword evidence="4" id="KW-0378">Hydrolase</keyword>
<dbReference type="Pfam" id="PF01757">
    <property type="entry name" value="Acyl_transf_3"/>
    <property type="match status" value="1"/>
</dbReference>
<dbReference type="InterPro" id="IPR050879">
    <property type="entry name" value="Acyltransferase_3"/>
</dbReference>
<keyword evidence="1" id="KW-1133">Transmembrane helix</keyword>
<keyword evidence="1" id="KW-0472">Membrane</keyword>
<dbReference type="Proteomes" id="UP000198867">
    <property type="component" value="Unassembled WGS sequence"/>
</dbReference>
<sequence length="717" mass="76541">MGTTNQQPKTDAGHRTDIQGLRAVAVVLVVVFHLWPDALRGGYVGVDVFFVLSGFLITTHLLREVERTGSVSLAGFWARRARRLLPASLTVLVVTTCGIWLVAPAGAIGRFLGEVMTSAVYIENLALAGSSVDYLAVDAAPSPVQHFWSLSAEEQFYLVWPVLILGAVVLSRRLRSTHLCPAESSKPQYRRAVGVALVLVVAVSLAWSAIYTVRDPAPAYFLATTRAWEFGAGGLLAVASPVFAGRLTRRSIGGVRGIRGVRSAVAWAGLAAIGLAAVAYGPSTPFPGWAAALPVLGTLAVIGTAEPTGRFAPTRMLALGPVQRIGDLSYGIYLWHWPLIVLLPLGLGRALSWVDALAVAVASAALAAATERWIENPIRRGVLSARRPRYTLVVVAAAMAVVVILPLSTLGMAAERLTAEQEKIEALVDANPECLGAAAVDSGDCARVTAVSAVIPDPSLAAASPEHCITDIRSAELKVCSYGVPADRASRRVALVGDSHAEQWLPAFAEIASQRDWALVVLAKSSCPFGPDQRFSKDMSAEVLAVMNESCADWNEQALDWLDQHPEVSVMFTAARARNAVVADETDADWQGTASRQYRERWAELAPTIERVVVLRDTPRMNDDYLSCVAGSGEGAAELCAVDVSEAVDRDPAVEAASDSPDSRAAVIDLTNYFCPDGSCRPVIGGVLAYRDTHHISWVYANTLVPFLSEEIDALIP</sequence>
<keyword evidence="4" id="KW-0012">Acyltransferase</keyword>
<dbReference type="GO" id="GO:0016787">
    <property type="term" value="F:hydrolase activity"/>
    <property type="evidence" value="ECO:0007669"/>
    <property type="project" value="UniProtKB-KW"/>
</dbReference>
<feature type="transmembrane region" description="Helical" evidence="1">
    <location>
        <begin position="192"/>
        <end position="210"/>
    </location>
</feature>
<feature type="transmembrane region" description="Helical" evidence="1">
    <location>
        <begin position="260"/>
        <end position="280"/>
    </location>
</feature>
<name>A0A1I4ZUJ5_9MICO</name>
<feature type="transmembrane region" description="Helical" evidence="1">
    <location>
        <begin position="230"/>
        <end position="248"/>
    </location>
</feature>
<dbReference type="PANTHER" id="PTHR23028">
    <property type="entry name" value="ACETYLTRANSFERASE"/>
    <property type="match status" value="1"/>
</dbReference>
<feature type="transmembrane region" description="Helical" evidence="1">
    <location>
        <begin position="351"/>
        <end position="369"/>
    </location>
</feature>
<feature type="transmembrane region" description="Helical" evidence="1">
    <location>
        <begin position="286"/>
        <end position="305"/>
    </location>
</feature>
<feature type="domain" description="SGNH" evidence="3">
    <location>
        <begin position="476"/>
        <end position="708"/>
    </location>
</feature>
<feature type="transmembrane region" description="Helical" evidence="1">
    <location>
        <begin position="84"/>
        <end position="103"/>
    </location>
</feature>
<evidence type="ECO:0000259" key="2">
    <source>
        <dbReference type="Pfam" id="PF01757"/>
    </source>
</evidence>
<evidence type="ECO:0000313" key="4">
    <source>
        <dbReference type="EMBL" id="SFN53837.1"/>
    </source>
</evidence>
<organism evidence="4 5">
    <name type="scientific">Mycetocola miduiensis</name>
    <dbReference type="NCBI Taxonomy" id="995034"/>
    <lineage>
        <taxon>Bacteria</taxon>
        <taxon>Bacillati</taxon>
        <taxon>Actinomycetota</taxon>
        <taxon>Actinomycetes</taxon>
        <taxon>Micrococcales</taxon>
        <taxon>Microbacteriaceae</taxon>
        <taxon>Mycetocola</taxon>
    </lineage>
</organism>
<dbReference type="GO" id="GO:0009103">
    <property type="term" value="P:lipopolysaccharide biosynthetic process"/>
    <property type="evidence" value="ECO:0007669"/>
    <property type="project" value="TreeGrafter"/>
</dbReference>
<feature type="transmembrane region" description="Helical" evidence="1">
    <location>
        <begin position="325"/>
        <end position="345"/>
    </location>
</feature>
<feature type="transmembrane region" description="Helical" evidence="1">
    <location>
        <begin position="20"/>
        <end position="36"/>
    </location>
</feature>
<dbReference type="InterPro" id="IPR043968">
    <property type="entry name" value="SGNH"/>
</dbReference>
<protein>
    <submittedName>
        <fullName evidence="4">Peptidoglycan/LPS O-acetylase OafA/YrhL, contains acyltransferase and SGNH-hydrolase domains</fullName>
    </submittedName>
</protein>
<feature type="domain" description="Acyltransferase 3" evidence="2">
    <location>
        <begin position="17"/>
        <end position="369"/>
    </location>
</feature>
<dbReference type="InterPro" id="IPR002656">
    <property type="entry name" value="Acyl_transf_3_dom"/>
</dbReference>
<dbReference type="GO" id="GO:0016747">
    <property type="term" value="F:acyltransferase activity, transferring groups other than amino-acyl groups"/>
    <property type="evidence" value="ECO:0007669"/>
    <property type="project" value="InterPro"/>
</dbReference>
<keyword evidence="4" id="KW-0808">Transferase</keyword>
<dbReference type="PANTHER" id="PTHR23028:SF53">
    <property type="entry name" value="ACYL_TRANSF_3 DOMAIN-CONTAINING PROTEIN"/>
    <property type="match status" value="1"/>
</dbReference>
<dbReference type="Pfam" id="PF19040">
    <property type="entry name" value="SGNH"/>
    <property type="match status" value="1"/>
</dbReference>
<feature type="transmembrane region" description="Helical" evidence="1">
    <location>
        <begin position="42"/>
        <end position="63"/>
    </location>
</feature>
<keyword evidence="5" id="KW-1185">Reference proteome</keyword>
<feature type="transmembrane region" description="Helical" evidence="1">
    <location>
        <begin position="390"/>
        <end position="414"/>
    </location>
</feature>
<gene>
    <name evidence="4" type="ORF">SAMN05216219_1081</name>
</gene>
<reference evidence="5" key="1">
    <citation type="submission" date="2016-10" db="EMBL/GenBank/DDBJ databases">
        <authorList>
            <person name="Varghese N."/>
            <person name="Submissions S."/>
        </authorList>
    </citation>
    <scope>NUCLEOTIDE SEQUENCE [LARGE SCALE GENOMIC DNA]</scope>
    <source>
        <strain evidence="5">CGMCC 1.11101</strain>
    </source>
</reference>
<dbReference type="AlphaFoldDB" id="A0A1I4ZUJ5"/>
<evidence type="ECO:0000256" key="1">
    <source>
        <dbReference type="SAM" id="Phobius"/>
    </source>
</evidence>
<feature type="transmembrane region" description="Helical" evidence="1">
    <location>
        <begin position="155"/>
        <end position="171"/>
    </location>
</feature>
<accession>A0A1I4ZUJ5</accession>